<dbReference type="EMBL" id="JBGMDY010000009">
    <property type="protein sequence ID" value="KAL2323412.1"/>
    <property type="molecule type" value="Genomic_DNA"/>
</dbReference>
<gene>
    <name evidence="1" type="ORF">Fmac_027791</name>
</gene>
<sequence>MHVENLLSVVAQDFRLQLNLRCIFFVQELHRLSGTGVRHSWRFLRDGGRTLMSKEKK</sequence>
<accession>A0ABD1LIP9</accession>
<dbReference type="Proteomes" id="UP001603857">
    <property type="component" value="Unassembled WGS sequence"/>
</dbReference>
<keyword evidence="2" id="KW-1185">Reference proteome</keyword>
<proteinExistence type="predicted"/>
<protein>
    <submittedName>
        <fullName evidence="1">Uncharacterized protein</fullName>
    </submittedName>
</protein>
<organism evidence="1 2">
    <name type="scientific">Flemingia macrophylla</name>
    <dbReference type="NCBI Taxonomy" id="520843"/>
    <lineage>
        <taxon>Eukaryota</taxon>
        <taxon>Viridiplantae</taxon>
        <taxon>Streptophyta</taxon>
        <taxon>Embryophyta</taxon>
        <taxon>Tracheophyta</taxon>
        <taxon>Spermatophyta</taxon>
        <taxon>Magnoliopsida</taxon>
        <taxon>eudicotyledons</taxon>
        <taxon>Gunneridae</taxon>
        <taxon>Pentapetalae</taxon>
        <taxon>rosids</taxon>
        <taxon>fabids</taxon>
        <taxon>Fabales</taxon>
        <taxon>Fabaceae</taxon>
        <taxon>Papilionoideae</taxon>
        <taxon>50 kb inversion clade</taxon>
        <taxon>NPAAA clade</taxon>
        <taxon>indigoferoid/millettioid clade</taxon>
        <taxon>Phaseoleae</taxon>
        <taxon>Flemingia</taxon>
    </lineage>
</organism>
<comment type="caution">
    <text evidence="1">The sequence shown here is derived from an EMBL/GenBank/DDBJ whole genome shotgun (WGS) entry which is preliminary data.</text>
</comment>
<dbReference type="AlphaFoldDB" id="A0ABD1LIP9"/>
<name>A0ABD1LIP9_9FABA</name>
<reference evidence="1 2" key="1">
    <citation type="submission" date="2024-08" db="EMBL/GenBank/DDBJ databases">
        <title>Insights into the chromosomal genome structure of Flemingia macrophylla.</title>
        <authorList>
            <person name="Ding Y."/>
            <person name="Zhao Y."/>
            <person name="Bi W."/>
            <person name="Wu M."/>
            <person name="Zhao G."/>
            <person name="Gong Y."/>
            <person name="Li W."/>
            <person name="Zhang P."/>
        </authorList>
    </citation>
    <scope>NUCLEOTIDE SEQUENCE [LARGE SCALE GENOMIC DNA]</scope>
    <source>
        <strain evidence="1">DYQJB</strain>
        <tissue evidence="1">Leaf</tissue>
    </source>
</reference>
<evidence type="ECO:0000313" key="2">
    <source>
        <dbReference type="Proteomes" id="UP001603857"/>
    </source>
</evidence>
<evidence type="ECO:0000313" key="1">
    <source>
        <dbReference type="EMBL" id="KAL2323412.1"/>
    </source>
</evidence>